<protein>
    <submittedName>
        <fullName evidence="2">Uncharacterized protein</fullName>
    </submittedName>
</protein>
<reference evidence="3" key="1">
    <citation type="submission" date="2016-07" db="EMBL/GenBank/DDBJ databases">
        <authorList>
            <person name="Florea S."/>
            <person name="Webb J.S."/>
            <person name="Jaromczyk J."/>
            <person name="Schardl C.L."/>
        </authorList>
    </citation>
    <scope>NUCLEOTIDE SEQUENCE [LARGE SCALE GENOMIC DNA]</scope>
    <source>
        <strain evidence="3">MV-1</strain>
    </source>
</reference>
<dbReference type="AlphaFoldDB" id="A0A1E5Q3A0"/>
<feature type="region of interest" description="Disordered" evidence="1">
    <location>
        <begin position="38"/>
        <end position="74"/>
    </location>
</feature>
<gene>
    <name evidence="2" type="ORF">BEN30_17175</name>
</gene>
<proteinExistence type="predicted"/>
<dbReference type="Proteomes" id="UP000095347">
    <property type="component" value="Unassembled WGS sequence"/>
</dbReference>
<accession>A0A1E5Q3A0</accession>
<evidence type="ECO:0000256" key="1">
    <source>
        <dbReference type="SAM" id="MobiDB-lite"/>
    </source>
</evidence>
<name>A0A1E5Q3A0_9PROT</name>
<keyword evidence="3" id="KW-1185">Reference proteome</keyword>
<organism evidence="2 3">
    <name type="scientific">Magnetovibrio blakemorei</name>
    <dbReference type="NCBI Taxonomy" id="28181"/>
    <lineage>
        <taxon>Bacteria</taxon>
        <taxon>Pseudomonadati</taxon>
        <taxon>Pseudomonadota</taxon>
        <taxon>Alphaproteobacteria</taxon>
        <taxon>Rhodospirillales</taxon>
        <taxon>Magnetovibrionaceae</taxon>
        <taxon>Magnetovibrio</taxon>
    </lineage>
</organism>
<sequence>MVEVRHIKDVIGPKAIRVDNAVRPDFAFKDGQKRFRSGVWDGDGIDPSTALEQTKDRNLAAAPRPRLSFLTPPK</sequence>
<dbReference type="EMBL" id="MCGG01000083">
    <property type="protein sequence ID" value="OEJ63833.1"/>
    <property type="molecule type" value="Genomic_DNA"/>
</dbReference>
<evidence type="ECO:0000313" key="2">
    <source>
        <dbReference type="EMBL" id="OEJ63833.1"/>
    </source>
</evidence>
<evidence type="ECO:0000313" key="3">
    <source>
        <dbReference type="Proteomes" id="UP000095347"/>
    </source>
</evidence>
<comment type="caution">
    <text evidence="2">The sequence shown here is derived from an EMBL/GenBank/DDBJ whole genome shotgun (WGS) entry which is preliminary data.</text>
</comment>